<reference evidence="9" key="1">
    <citation type="submission" date="2021-10" db="EMBL/GenBank/DDBJ databases">
        <authorList>
            <person name="Piombo E."/>
        </authorList>
    </citation>
    <scope>NUCLEOTIDE SEQUENCE</scope>
</reference>
<dbReference type="Proteomes" id="UP000696573">
    <property type="component" value="Unassembled WGS sequence"/>
</dbReference>
<dbReference type="InterPro" id="IPR011118">
    <property type="entry name" value="Tannase/feruloyl_esterase"/>
</dbReference>
<dbReference type="EMBL" id="CABFNQ020000653">
    <property type="protein sequence ID" value="CAH0021239.1"/>
    <property type="molecule type" value="Genomic_DNA"/>
</dbReference>
<dbReference type="PANTHER" id="PTHR33938:SF13">
    <property type="entry name" value="CARBOXYLIC ESTER HYDROLASE"/>
    <property type="match status" value="1"/>
</dbReference>
<evidence type="ECO:0000256" key="5">
    <source>
        <dbReference type="ARBA" id="ARBA00022801"/>
    </source>
</evidence>
<dbReference type="OrthoDB" id="3039123at2759"/>
<organism evidence="9 10">
    <name type="scientific">Clonostachys rhizophaga</name>
    <dbReference type="NCBI Taxonomy" id="160324"/>
    <lineage>
        <taxon>Eukaryota</taxon>
        <taxon>Fungi</taxon>
        <taxon>Dikarya</taxon>
        <taxon>Ascomycota</taxon>
        <taxon>Pezizomycotina</taxon>
        <taxon>Sordariomycetes</taxon>
        <taxon>Hypocreomycetidae</taxon>
        <taxon>Hypocreales</taxon>
        <taxon>Bionectriaceae</taxon>
        <taxon>Clonostachys</taxon>
    </lineage>
</organism>
<evidence type="ECO:0000256" key="3">
    <source>
        <dbReference type="ARBA" id="ARBA00022723"/>
    </source>
</evidence>
<sequence length="550" mass="58974">MPSVLSPLCTTSRLIYYSNMTFFTINATSCASSTFAISPEIFGIKILSLSASVVSNFTAQSDASLRYTSPSVIADGLTFCNVTVTYTHPEAHDQIIVESWLPTSGSWNERLYAAGGGGYGAGRFFIPYTIMTGAIAEGYATVTTDAGLGSDPSILDGSSWALLSPGNVNLQLARNFGSTSLNEEAIIAKEIVRQYYGKPPQYSYFNGCSQGGRQGLALAQRYPTQYDGIVAGAPAINMPQVVSSIFWPQQFMNELKDHPYDCEVDAVVHAAIAACDSLDGLVDGIIAEPSICLKNFDPFSAVNTTIKCPQTGGERKISKSAAAVVNATWMGMATSYGRILWPGYTPGTNLTGTTGFQGGIAGTNCTANGKCEGRYNPLGSGWIKYFAAKDAKLDVGSLTQERFQELVLQSVQEMSSFLGTDDADLEGLKRSGGKLLTWHGLADDVIPPQGTENYYLEVSSLIPEVHSFFKHYEIPGLAHCSGGSGGQPTAMFEQLRAWVENGTEPMSSPVRFDGINGTVWDRIVCPYPSKARLESSCNDPKSAACWNCVS</sequence>
<name>A0A9N9VE45_9HYPO</name>
<evidence type="ECO:0000256" key="2">
    <source>
        <dbReference type="ARBA" id="ARBA00022487"/>
    </source>
</evidence>
<keyword evidence="10" id="KW-1185">Reference proteome</keyword>
<evidence type="ECO:0000256" key="7">
    <source>
        <dbReference type="ARBA" id="ARBA00023157"/>
    </source>
</evidence>
<evidence type="ECO:0000256" key="1">
    <source>
        <dbReference type="ARBA" id="ARBA00006249"/>
    </source>
</evidence>
<gene>
    <name evidence="9" type="ORF">CRHIZ90672A_00011078</name>
</gene>
<keyword evidence="5 8" id="KW-0378">Hydrolase</keyword>
<dbReference type="PANTHER" id="PTHR33938">
    <property type="entry name" value="FERULOYL ESTERASE B-RELATED"/>
    <property type="match status" value="1"/>
</dbReference>
<dbReference type="Pfam" id="PF07519">
    <property type="entry name" value="Tannase"/>
    <property type="match status" value="1"/>
</dbReference>
<evidence type="ECO:0000313" key="9">
    <source>
        <dbReference type="EMBL" id="CAH0021239.1"/>
    </source>
</evidence>
<dbReference type="InterPro" id="IPR029058">
    <property type="entry name" value="AB_hydrolase_fold"/>
</dbReference>
<accession>A0A9N9VE45</accession>
<keyword evidence="2" id="KW-0719">Serine esterase</keyword>
<keyword evidence="3" id="KW-0479">Metal-binding</keyword>
<keyword evidence="4" id="KW-0732">Signal</keyword>
<dbReference type="GO" id="GO:0030600">
    <property type="term" value="F:feruloyl esterase activity"/>
    <property type="evidence" value="ECO:0007669"/>
    <property type="project" value="UniProtKB-ARBA"/>
</dbReference>
<proteinExistence type="inferred from homology"/>
<evidence type="ECO:0000256" key="4">
    <source>
        <dbReference type="ARBA" id="ARBA00022729"/>
    </source>
</evidence>
<evidence type="ECO:0000256" key="6">
    <source>
        <dbReference type="ARBA" id="ARBA00022837"/>
    </source>
</evidence>
<comment type="similarity">
    <text evidence="1 8">Belongs to the tannase family.</text>
</comment>
<dbReference type="SUPFAM" id="SSF53474">
    <property type="entry name" value="alpha/beta-Hydrolases"/>
    <property type="match status" value="1"/>
</dbReference>
<evidence type="ECO:0000313" key="10">
    <source>
        <dbReference type="Proteomes" id="UP000696573"/>
    </source>
</evidence>
<dbReference type="Gene3D" id="3.40.50.1820">
    <property type="entry name" value="alpha/beta hydrolase"/>
    <property type="match status" value="1"/>
</dbReference>
<evidence type="ECO:0000256" key="8">
    <source>
        <dbReference type="RuleBase" id="RU361238"/>
    </source>
</evidence>
<keyword evidence="6" id="KW-0106">Calcium</keyword>
<keyword evidence="7" id="KW-1015">Disulfide bond</keyword>
<comment type="caution">
    <text evidence="9">The sequence shown here is derived from an EMBL/GenBank/DDBJ whole genome shotgun (WGS) entry which is preliminary data.</text>
</comment>
<dbReference type="EC" id="3.1.1.-" evidence="8"/>
<dbReference type="AlphaFoldDB" id="A0A9N9VE45"/>
<protein>
    <recommendedName>
        <fullName evidence="8">Carboxylic ester hydrolase</fullName>
        <ecNumber evidence="8">3.1.1.-</ecNumber>
    </recommendedName>
</protein>
<dbReference type="GO" id="GO:0046872">
    <property type="term" value="F:metal ion binding"/>
    <property type="evidence" value="ECO:0007669"/>
    <property type="project" value="UniProtKB-KW"/>
</dbReference>